<dbReference type="AlphaFoldDB" id="A0A2M9ZTF9"/>
<reference evidence="1 2" key="1">
    <citation type="submission" date="2017-07" db="EMBL/GenBank/DDBJ databases">
        <title>Leptospira spp. isolated from tropical soils.</title>
        <authorList>
            <person name="Thibeaux R."/>
            <person name="Iraola G."/>
            <person name="Ferres I."/>
            <person name="Bierque E."/>
            <person name="Girault D."/>
            <person name="Soupe-Gilbert M.-E."/>
            <person name="Picardeau M."/>
            <person name="Goarant C."/>
        </authorList>
    </citation>
    <scope>NUCLEOTIDE SEQUENCE [LARGE SCALE GENOMIC DNA]</scope>
    <source>
        <strain evidence="1 2">ES4-C-A1</strain>
    </source>
</reference>
<dbReference type="Proteomes" id="UP000231843">
    <property type="component" value="Unassembled WGS sequence"/>
</dbReference>
<keyword evidence="2" id="KW-1185">Reference proteome</keyword>
<dbReference type="OrthoDB" id="2680225at2"/>
<gene>
    <name evidence="1" type="ORF">CH365_19725</name>
</gene>
<dbReference type="RefSeq" id="WP_100770258.1">
    <property type="nucleotide sequence ID" value="NZ_NPEA01000018.1"/>
</dbReference>
<evidence type="ECO:0000313" key="1">
    <source>
        <dbReference type="EMBL" id="PJZ75284.1"/>
    </source>
</evidence>
<name>A0A2M9ZTF9_9LEPT</name>
<accession>A0A2M9ZTF9</accession>
<evidence type="ECO:0000313" key="2">
    <source>
        <dbReference type="Proteomes" id="UP000231843"/>
    </source>
</evidence>
<proteinExistence type="predicted"/>
<sequence>MGGIDTLRGIYVQVLGSLLLFLNENKNIDFISVEPHNESEKVDLLIQHKNGRKIVVQVKSSKNVISESNAHKWAADLENTARADEYILMLFGQKSRSLLFIPRIGKVLIYPPMDLNVDALMEQACFRLLNYINKYSLAKNFLEPSELRSIVEKLVSKIFDKSVQNHPFKEREIRNIVESSIQVSQKRIKGIEFSNIFIKNEFWNIRYNYKSFFSRGKVILFEGFGDFGKSNNLELDIILYNGIENSILFTEFGILLSKMAWEDYPKGVATPKYKEVKESKYHFKIKIPNIKKSLPNGWLSKKYRGKQPSNLPYLNLKSGPETKFSHIIKDPIIFPSKNYIRFKVTAINYLLNVENNSLIRLFARFGKEIVYSDHIHINSLI</sequence>
<dbReference type="EMBL" id="NPEA01000018">
    <property type="protein sequence ID" value="PJZ75284.1"/>
    <property type="molecule type" value="Genomic_DNA"/>
</dbReference>
<comment type="caution">
    <text evidence="1">The sequence shown here is derived from an EMBL/GenBank/DDBJ whole genome shotgun (WGS) entry which is preliminary data.</text>
</comment>
<protein>
    <submittedName>
        <fullName evidence="1">Uncharacterized protein</fullName>
    </submittedName>
</protein>
<organism evidence="1 2">
    <name type="scientific">Leptospira neocaledonica</name>
    <dbReference type="NCBI Taxonomy" id="2023192"/>
    <lineage>
        <taxon>Bacteria</taxon>
        <taxon>Pseudomonadati</taxon>
        <taxon>Spirochaetota</taxon>
        <taxon>Spirochaetia</taxon>
        <taxon>Leptospirales</taxon>
        <taxon>Leptospiraceae</taxon>
        <taxon>Leptospira</taxon>
    </lineage>
</organism>